<reference evidence="2" key="1">
    <citation type="journal article" date="2020" name="Stud. Mycol.">
        <title>101 Dothideomycetes genomes: a test case for predicting lifestyles and emergence of pathogens.</title>
        <authorList>
            <person name="Haridas S."/>
            <person name="Albert R."/>
            <person name="Binder M."/>
            <person name="Bloem J."/>
            <person name="Labutti K."/>
            <person name="Salamov A."/>
            <person name="Andreopoulos B."/>
            <person name="Baker S."/>
            <person name="Barry K."/>
            <person name="Bills G."/>
            <person name="Bluhm B."/>
            <person name="Cannon C."/>
            <person name="Castanera R."/>
            <person name="Culley D."/>
            <person name="Daum C."/>
            <person name="Ezra D."/>
            <person name="Gonzalez J."/>
            <person name="Henrissat B."/>
            <person name="Kuo A."/>
            <person name="Liang C."/>
            <person name="Lipzen A."/>
            <person name="Lutzoni F."/>
            <person name="Magnuson J."/>
            <person name="Mondo S."/>
            <person name="Nolan M."/>
            <person name="Ohm R."/>
            <person name="Pangilinan J."/>
            <person name="Park H.-J."/>
            <person name="Ramirez L."/>
            <person name="Alfaro M."/>
            <person name="Sun H."/>
            <person name="Tritt A."/>
            <person name="Yoshinaga Y."/>
            <person name="Zwiers L.-H."/>
            <person name="Turgeon B."/>
            <person name="Goodwin S."/>
            <person name="Spatafora J."/>
            <person name="Crous P."/>
            <person name="Grigoriev I."/>
        </authorList>
    </citation>
    <scope>NUCLEOTIDE SEQUENCE</scope>
    <source>
        <strain evidence="2">CBS 121739</strain>
    </source>
</reference>
<evidence type="ECO:0000313" key="3">
    <source>
        <dbReference type="Proteomes" id="UP000799437"/>
    </source>
</evidence>
<proteinExistence type="predicted"/>
<dbReference type="RefSeq" id="XP_033602911.1">
    <property type="nucleotide sequence ID" value="XM_033746681.1"/>
</dbReference>
<dbReference type="Proteomes" id="UP000799437">
    <property type="component" value="Unassembled WGS sequence"/>
</dbReference>
<dbReference type="EMBL" id="ML996568">
    <property type="protein sequence ID" value="KAF2760460.1"/>
    <property type="molecule type" value="Genomic_DNA"/>
</dbReference>
<name>A0A6A6WEP5_9PEZI</name>
<accession>A0A6A6WEP5</accession>
<keyword evidence="3" id="KW-1185">Reference proteome</keyword>
<evidence type="ECO:0000313" key="2">
    <source>
        <dbReference type="EMBL" id="KAF2760460.1"/>
    </source>
</evidence>
<dbReference type="AlphaFoldDB" id="A0A6A6WEP5"/>
<organism evidence="2 3">
    <name type="scientific">Pseudovirgaria hyperparasitica</name>
    <dbReference type="NCBI Taxonomy" id="470096"/>
    <lineage>
        <taxon>Eukaryota</taxon>
        <taxon>Fungi</taxon>
        <taxon>Dikarya</taxon>
        <taxon>Ascomycota</taxon>
        <taxon>Pezizomycotina</taxon>
        <taxon>Dothideomycetes</taxon>
        <taxon>Dothideomycetes incertae sedis</taxon>
        <taxon>Acrospermales</taxon>
        <taxon>Acrospermaceae</taxon>
        <taxon>Pseudovirgaria</taxon>
    </lineage>
</organism>
<protein>
    <submittedName>
        <fullName evidence="2">Uncharacterized protein</fullName>
    </submittedName>
</protein>
<evidence type="ECO:0000256" key="1">
    <source>
        <dbReference type="SAM" id="MobiDB-lite"/>
    </source>
</evidence>
<sequence length="176" mass="18708">MSLKTNGASGPEVNARSGRKSKKSTSGGLGGFLRGLRKAADDVLGPVPGSLAPYARQFASDFGHGIFADLGVGAGQKVFDGYEGTIDILNKSTLMVITTGNGEASDSATELMINDFAPTMFETEGGTFIKVGAVDEDGSPFVRRKVHPSANAEHLEVWMFFRHETLRSSQSCIFKT</sequence>
<feature type="region of interest" description="Disordered" evidence="1">
    <location>
        <begin position="1"/>
        <end position="29"/>
    </location>
</feature>
<gene>
    <name evidence="2" type="ORF">EJ05DRAFT_498421</name>
</gene>
<dbReference type="GeneID" id="54487735"/>